<protein>
    <submittedName>
        <fullName evidence="6">G10529 protein</fullName>
    </submittedName>
</protein>
<comment type="caution">
    <text evidence="6">The sequence shown here is derived from an EMBL/GenBank/DDBJ whole genome shotgun (WGS) entry which is preliminary data.</text>
</comment>
<comment type="similarity">
    <text evidence="1">Belongs to the PstS family.</text>
</comment>
<dbReference type="PIRSF" id="PIRSF002756">
    <property type="entry name" value="PstS"/>
    <property type="match status" value="1"/>
</dbReference>
<keyword evidence="2" id="KW-0813">Transport</keyword>
<feature type="signal peptide" evidence="4">
    <location>
        <begin position="1"/>
        <end position="23"/>
    </location>
</feature>
<keyword evidence="7" id="KW-1185">Reference proteome</keyword>
<evidence type="ECO:0000313" key="7">
    <source>
        <dbReference type="Proteomes" id="UP001497392"/>
    </source>
</evidence>
<feature type="chain" id="PRO_5045588629" evidence="4">
    <location>
        <begin position="24"/>
        <end position="401"/>
    </location>
</feature>
<evidence type="ECO:0000256" key="2">
    <source>
        <dbReference type="ARBA" id="ARBA00022448"/>
    </source>
</evidence>
<dbReference type="PANTHER" id="PTHR42996">
    <property type="entry name" value="PHOSPHATE-BINDING PROTEIN PSTS"/>
    <property type="match status" value="1"/>
</dbReference>
<dbReference type="PANTHER" id="PTHR42996:SF1">
    <property type="entry name" value="PHOSPHATE-BINDING PROTEIN PSTS"/>
    <property type="match status" value="1"/>
</dbReference>
<evidence type="ECO:0000256" key="4">
    <source>
        <dbReference type="SAM" id="SignalP"/>
    </source>
</evidence>
<proteinExistence type="inferred from homology"/>
<accession>A0ABP1G5L4</accession>
<dbReference type="InterPro" id="IPR050962">
    <property type="entry name" value="Phosphate-bind_PstS"/>
</dbReference>
<evidence type="ECO:0000259" key="5">
    <source>
        <dbReference type="Pfam" id="PF12849"/>
    </source>
</evidence>
<dbReference type="Gene3D" id="3.40.190.10">
    <property type="entry name" value="Periplasmic binding protein-like II"/>
    <property type="match status" value="2"/>
</dbReference>
<evidence type="ECO:0000313" key="6">
    <source>
        <dbReference type="EMBL" id="CAL5227540.1"/>
    </source>
</evidence>
<evidence type="ECO:0000256" key="1">
    <source>
        <dbReference type="ARBA" id="ARBA00008725"/>
    </source>
</evidence>
<dbReference type="InterPro" id="IPR024370">
    <property type="entry name" value="PBP_domain"/>
</dbReference>
<sequence>MAAAWARLLELAVLLSALVLSTALVGRDLLQSKSANNLPLVQGSGSTAAAAVWRSIIANASATGNAPMSLTYDAVGSGQGQKNLFNRAYDYALSDVPIPTSVFNTLERKTLQLPFAISALDAVYSVSGLDQPLNLSASVLGGILQCTITRWDDPAIRAINPQARVLSADINPVVRVDSSGSTELLTNYLATDPSWQLGAGKSIAWPKCIKQVQGTDGILAYLGSQKNAIGYAEYGLAKGQPGVFLASMQNAAGHFVQPSEVINNYNVTEVFGDDFVVPTSLVSGAWANVSLSQSKQPKVFPISGLEYMNIEQNLTSKGYPQGLILKELAEYTLSHGVQKLLKSWYFGALPAKIVNIAKADLQNVIVMKRPSSADADNLPTHWINVYQPLPDANSSSVNRRR</sequence>
<dbReference type="Proteomes" id="UP001497392">
    <property type="component" value="Unassembled WGS sequence"/>
</dbReference>
<dbReference type="SUPFAM" id="SSF53850">
    <property type="entry name" value="Periplasmic binding protein-like II"/>
    <property type="match status" value="1"/>
</dbReference>
<keyword evidence="4" id="KW-0732">Signal</keyword>
<name>A0ABP1G5L4_9CHLO</name>
<evidence type="ECO:0000256" key="3">
    <source>
        <dbReference type="ARBA" id="ARBA00022592"/>
    </source>
</evidence>
<keyword evidence="3" id="KW-0592">Phosphate transport</keyword>
<dbReference type="EMBL" id="CAXHTA020000017">
    <property type="protein sequence ID" value="CAL5227540.1"/>
    <property type="molecule type" value="Genomic_DNA"/>
</dbReference>
<gene>
    <name evidence="6" type="primary">g10529</name>
    <name evidence="6" type="ORF">VP750_LOCUS9446</name>
</gene>
<reference evidence="6 7" key="1">
    <citation type="submission" date="2024-06" db="EMBL/GenBank/DDBJ databases">
        <authorList>
            <person name="Kraege A."/>
            <person name="Thomma B."/>
        </authorList>
    </citation>
    <scope>NUCLEOTIDE SEQUENCE [LARGE SCALE GENOMIC DNA]</scope>
</reference>
<dbReference type="InterPro" id="IPR005673">
    <property type="entry name" value="ABC_phos-bd_PstS"/>
</dbReference>
<feature type="domain" description="PBP" evidence="5">
    <location>
        <begin position="35"/>
        <end position="250"/>
    </location>
</feature>
<dbReference type="Pfam" id="PF12849">
    <property type="entry name" value="PBP_like_2"/>
    <property type="match status" value="1"/>
</dbReference>
<organism evidence="6 7">
    <name type="scientific">Coccomyxa viridis</name>
    <dbReference type="NCBI Taxonomy" id="1274662"/>
    <lineage>
        <taxon>Eukaryota</taxon>
        <taxon>Viridiplantae</taxon>
        <taxon>Chlorophyta</taxon>
        <taxon>core chlorophytes</taxon>
        <taxon>Trebouxiophyceae</taxon>
        <taxon>Trebouxiophyceae incertae sedis</taxon>
        <taxon>Coccomyxaceae</taxon>
        <taxon>Coccomyxa</taxon>
    </lineage>
</organism>